<dbReference type="Proteomes" id="UP001500795">
    <property type="component" value="Unassembled WGS sequence"/>
</dbReference>
<dbReference type="Pfam" id="PF11376">
    <property type="entry name" value="DUF3179"/>
    <property type="match status" value="1"/>
</dbReference>
<protein>
    <recommendedName>
        <fullName evidence="3">DUF3179 domain-containing protein</fullName>
    </recommendedName>
</protein>
<accession>A0ABP6VCR8</accession>
<gene>
    <name evidence="1" type="ORF">GCM10022394_07350</name>
</gene>
<evidence type="ECO:0008006" key="3">
    <source>
        <dbReference type="Google" id="ProtNLM"/>
    </source>
</evidence>
<reference evidence="2" key="1">
    <citation type="journal article" date="2019" name="Int. J. Syst. Evol. Microbiol.">
        <title>The Global Catalogue of Microorganisms (GCM) 10K type strain sequencing project: providing services to taxonomists for standard genome sequencing and annotation.</title>
        <authorList>
            <consortium name="The Broad Institute Genomics Platform"/>
            <consortium name="The Broad Institute Genome Sequencing Center for Infectious Disease"/>
            <person name="Wu L."/>
            <person name="Ma J."/>
        </authorList>
    </citation>
    <scope>NUCLEOTIDE SEQUENCE [LARGE SCALE GENOMIC DNA]</scope>
    <source>
        <strain evidence="2">JCM 17110</strain>
    </source>
</reference>
<sequence length="326" mass="36119">MKLIHARFHHCLPRARYIMALAGLLTGLLLISSSPSAQDTRLNGFVLDDALVPVNEILPGGPPRDGIPAIDKPVFIGAPEADKILSPEDEVIGLVHLGHVKAYPVAILNWHEVVNDRLGEAPVAVTYCPLCATAAVFIAELDGKTLEFGVSGLLYNSNVLLYDRQSESLWSQIMAQAISGPMKGRMLSTLPLSLTSWQSWYRRYPNTRVLSADTGYFRDYGRDPYQRYATINKLMFPVRSQSRALPLKEMVTGLVVNGEAKAYPHRVLNKSAAPVYDTLGGQRLRITLDPAGNPHFFTEDGRELSGQPGYWFAWFAFYPETAIFGQ</sequence>
<keyword evidence="2" id="KW-1185">Reference proteome</keyword>
<dbReference type="InterPro" id="IPR021516">
    <property type="entry name" value="DUF3179"/>
</dbReference>
<name>A0ABP6VCR8_9GAMM</name>
<comment type="caution">
    <text evidence="1">The sequence shown here is derived from an EMBL/GenBank/DDBJ whole genome shotgun (WGS) entry which is preliminary data.</text>
</comment>
<evidence type="ECO:0000313" key="1">
    <source>
        <dbReference type="EMBL" id="GAA3530578.1"/>
    </source>
</evidence>
<evidence type="ECO:0000313" key="2">
    <source>
        <dbReference type="Proteomes" id="UP001500795"/>
    </source>
</evidence>
<dbReference type="RefSeq" id="WP_344954852.1">
    <property type="nucleotide sequence ID" value="NZ_BAABCX010000001.1"/>
</dbReference>
<proteinExistence type="predicted"/>
<organism evidence="1 2">
    <name type="scientific">Zobellella aerophila</name>
    <dbReference type="NCBI Taxonomy" id="870480"/>
    <lineage>
        <taxon>Bacteria</taxon>
        <taxon>Pseudomonadati</taxon>
        <taxon>Pseudomonadota</taxon>
        <taxon>Gammaproteobacteria</taxon>
        <taxon>Aeromonadales</taxon>
        <taxon>Aeromonadaceae</taxon>
        <taxon>Zobellella</taxon>
    </lineage>
</organism>
<dbReference type="EMBL" id="BAABCX010000001">
    <property type="protein sequence ID" value="GAA3530578.1"/>
    <property type="molecule type" value="Genomic_DNA"/>
</dbReference>